<dbReference type="RefSeq" id="WP_011767565.1">
    <property type="nucleotide sequence ID" value="NC_008702.1"/>
</dbReference>
<evidence type="ECO:0000313" key="3">
    <source>
        <dbReference type="Proteomes" id="UP000002588"/>
    </source>
</evidence>
<dbReference type="KEGG" id="azo:azo3843"/>
<dbReference type="PANTHER" id="PTHR37945">
    <property type="entry name" value="EXTRACELLULAR TUNGSTATE BINDING PROTEIN"/>
    <property type="match status" value="1"/>
</dbReference>
<dbReference type="Proteomes" id="UP000002588">
    <property type="component" value="Chromosome"/>
</dbReference>
<dbReference type="EMBL" id="AM406670">
    <property type="protein sequence ID" value="CAL96459.1"/>
    <property type="molecule type" value="Genomic_DNA"/>
</dbReference>
<keyword evidence="3" id="KW-1185">Reference proteome</keyword>
<dbReference type="InterPro" id="IPR052738">
    <property type="entry name" value="ABC-Tungstate_binding"/>
</dbReference>
<dbReference type="AlphaFoldDB" id="A1KCA3"/>
<proteinExistence type="predicted"/>
<name>A1KCA3_AZOSB</name>
<dbReference type="eggNOG" id="COG2998">
    <property type="taxonomic scope" value="Bacteria"/>
</dbReference>
<organism evidence="2 3">
    <name type="scientific">Azoarcus sp. (strain BH72)</name>
    <dbReference type="NCBI Taxonomy" id="418699"/>
    <lineage>
        <taxon>Bacteria</taxon>
        <taxon>Pseudomonadati</taxon>
        <taxon>Pseudomonadota</taxon>
        <taxon>Betaproteobacteria</taxon>
        <taxon>Rhodocyclales</taxon>
        <taxon>Zoogloeaceae</taxon>
        <taxon>Azoarcus</taxon>
    </lineage>
</organism>
<reference evidence="2 3" key="1">
    <citation type="journal article" date="2006" name="Nat. Biotechnol.">
        <title>Complete genome of the mutualistic, N2-fixing grass endophyte Azoarcus sp. strain BH72.</title>
        <authorList>
            <person name="Krause A."/>
            <person name="Ramakumar A."/>
            <person name="Bartels D."/>
            <person name="Battistoni F."/>
            <person name="Bekel T."/>
            <person name="Boch J."/>
            <person name="Boehm M."/>
            <person name="Friedrich F."/>
            <person name="Hurek T."/>
            <person name="Krause L."/>
            <person name="Linke B."/>
            <person name="McHardy A.C."/>
            <person name="Sarkar A."/>
            <person name="Schneiker S."/>
            <person name="Syed A.A."/>
            <person name="Thauer R."/>
            <person name="Vorhoelter F.-J."/>
            <person name="Weidner S."/>
            <person name="Puehler A."/>
            <person name="Reinhold-Hurek B."/>
            <person name="Kaiser O."/>
            <person name="Goesmann A."/>
        </authorList>
    </citation>
    <scope>NUCLEOTIDE SEQUENCE [LARGE SCALE GENOMIC DNA]</scope>
    <source>
        <strain evidence="2 3">BH72</strain>
    </source>
</reference>
<dbReference type="SUPFAM" id="SSF53850">
    <property type="entry name" value="Periplasmic binding protein-like II"/>
    <property type="match status" value="1"/>
</dbReference>
<gene>
    <name evidence="2" type="ordered locus">azo3843</name>
</gene>
<evidence type="ECO:0000313" key="2">
    <source>
        <dbReference type="EMBL" id="CAL96459.1"/>
    </source>
</evidence>
<feature type="signal peptide" evidence="1">
    <location>
        <begin position="1"/>
        <end position="27"/>
    </location>
</feature>
<protein>
    <submittedName>
        <fullName evidence="2">Exported protein</fullName>
    </submittedName>
</protein>
<dbReference type="HOGENOM" id="CLU_851628_0_0_4"/>
<sequence>MKHAIPGMCRLLLGGLLMLALAGAAHAAPATDAVRVVVVGGIHMSGVWDALRPRLERGTGLRIELVSAANKEAILPVFERGDAELLLVHGGSQTFALQAAGIGGAMRVWGYNEHAIVGPADDPAGVRGAPDAVEAFRRIAAARAPFVASRDPGSHEIVQRLWKEAGISADADWVRLDDSRRPQKVVERAGEQRAYVVVGAIPVAFGKMRGEGMEILLRGDARMRRAYVALEPGPRHPASAAARKRARRIADFLVSPAGQAALAAADAEAGGPWIYGRAGGPAALSLPAE</sequence>
<accession>A1KCA3</accession>
<feature type="chain" id="PRO_5002636223" evidence="1">
    <location>
        <begin position="28"/>
        <end position="289"/>
    </location>
</feature>
<keyword evidence="1" id="KW-0732">Signal</keyword>
<dbReference type="Gene3D" id="3.40.190.10">
    <property type="entry name" value="Periplasmic binding protein-like II"/>
    <property type="match status" value="2"/>
</dbReference>
<dbReference type="STRING" id="62928.azo3843"/>
<dbReference type="PANTHER" id="PTHR37945:SF1">
    <property type="entry name" value="EXTRACELLULAR TUNGSTATE BINDING PROTEIN"/>
    <property type="match status" value="1"/>
</dbReference>
<evidence type="ECO:0000256" key="1">
    <source>
        <dbReference type="SAM" id="SignalP"/>
    </source>
</evidence>